<dbReference type="Pfam" id="PF00533">
    <property type="entry name" value="BRCT"/>
    <property type="match status" value="1"/>
</dbReference>
<dbReference type="PANTHER" id="PTHR13561:SF20">
    <property type="entry name" value="DNA TOPOISOMERASE 2-BINDING PROTEIN 1"/>
    <property type="match status" value="1"/>
</dbReference>
<feature type="non-terminal residue" evidence="4">
    <location>
        <position position="751"/>
    </location>
</feature>
<dbReference type="Pfam" id="PF12738">
    <property type="entry name" value="PTCB-BRCT"/>
    <property type="match status" value="3"/>
</dbReference>
<dbReference type="GO" id="GO:0006270">
    <property type="term" value="P:DNA replication initiation"/>
    <property type="evidence" value="ECO:0007669"/>
    <property type="project" value="TreeGrafter"/>
</dbReference>
<feature type="domain" description="BRCT" evidence="3">
    <location>
        <begin position="553"/>
        <end position="638"/>
    </location>
</feature>
<dbReference type="PROSITE" id="PS50172">
    <property type="entry name" value="BRCT"/>
    <property type="match status" value="5"/>
</dbReference>
<dbReference type="CDD" id="cd00027">
    <property type="entry name" value="BRCT"/>
    <property type="match status" value="1"/>
</dbReference>
<dbReference type="GO" id="GO:0033314">
    <property type="term" value="P:mitotic DNA replication checkpoint signaling"/>
    <property type="evidence" value="ECO:0007669"/>
    <property type="project" value="TreeGrafter"/>
</dbReference>
<dbReference type="InterPro" id="IPR059215">
    <property type="entry name" value="BRCT2_TopBP1-like"/>
</dbReference>
<dbReference type="Gene3D" id="3.40.50.10190">
    <property type="entry name" value="BRCT domain"/>
    <property type="match status" value="6"/>
</dbReference>
<dbReference type="InterPro" id="IPR036420">
    <property type="entry name" value="BRCT_dom_sf"/>
</dbReference>
<proteinExistence type="predicted"/>
<accession>A0A1B6CD30</accession>
<dbReference type="EMBL" id="GEDC01025939">
    <property type="protein sequence ID" value="JAS11359.1"/>
    <property type="molecule type" value="Transcribed_RNA"/>
</dbReference>
<dbReference type="InterPro" id="IPR001357">
    <property type="entry name" value="BRCT_dom"/>
</dbReference>
<feature type="region of interest" description="Disordered" evidence="2">
    <location>
        <begin position="529"/>
        <end position="548"/>
    </location>
</feature>
<dbReference type="GO" id="GO:0007095">
    <property type="term" value="P:mitotic G2 DNA damage checkpoint signaling"/>
    <property type="evidence" value="ECO:0007669"/>
    <property type="project" value="TreeGrafter"/>
</dbReference>
<dbReference type="SUPFAM" id="SSF52113">
    <property type="entry name" value="BRCT domain"/>
    <property type="match status" value="5"/>
</dbReference>
<dbReference type="CDD" id="cd17718">
    <property type="entry name" value="BRCT_TopBP1_rpt3"/>
    <property type="match status" value="1"/>
</dbReference>
<name>A0A1B6CD30_9HEMI</name>
<evidence type="ECO:0000259" key="3">
    <source>
        <dbReference type="PROSITE" id="PS50172"/>
    </source>
</evidence>
<feature type="domain" description="BRCT" evidence="3">
    <location>
        <begin position="644"/>
        <end position="739"/>
    </location>
</feature>
<feature type="domain" description="BRCT" evidence="3">
    <location>
        <begin position="376"/>
        <end position="466"/>
    </location>
</feature>
<dbReference type="SMART" id="SM00292">
    <property type="entry name" value="BRCT"/>
    <property type="match status" value="5"/>
</dbReference>
<evidence type="ECO:0000256" key="1">
    <source>
        <dbReference type="ARBA" id="ARBA00022737"/>
    </source>
</evidence>
<sequence>MLKMLSYQESEHINLHFVVPKTNDTEIDEMKLAFEECVEAGLTPEWVTEEDCLQISCTKLDVFILKEFDGKIFNKLKSTRSVICGPICLRTCLKEGKTIPENNCPVFTTAFRDLCITASYTKPATKMKIKEKVGFMGGIYTSNLVEGTTHLVTNAVRSSKYEKATERGIPVMTEEWIDAVWKTSLTKNVQATDEEFFKYKCKVFQDLQLTASNLPKAEKDKVAKLVNENGGFYTPKLHQNTTSLLVVSEPHGDKYKFATSWNLPCVRPTWIMESIEKGYAVPTTKHLLSPEMRCSTPTSSDVGDCTLGTNDQLSMIGHESDRTHINETAISSVSIVSSTRATTRSQASQFPQPSLQVEVKKYKETLESINITTTKRAGLFVDGCKIYLSGFIGQEIERLRRLLSLGGAIIFSELTETVSYVIVGEHVAADIKVISNMTKRPNVVSVEWLAASIKQKSPAPADEFSCLELMNIPVEPPSPLSQKGLQLLQPVELGLASNTTSRSNQSCLSTPQVSRKLFKDFVKPAEPKLSQNVDKPPNITTDSQSSCSQSQSQVTDLFKDCTFRIEVEDEDLAEKINKMITLCGGVVVGLGFNGVLDYAVVPLHGNLRNLSATENVTYLWLEDCYENEERLSVEYYHLPFTINHDKKPLTDCCLSISSYTGKEKVFLTLLGEAMGGIFQDVFARKCKEGVLASTHLICPMPTGSKYKAAIKWNIPAVTKEWLFVCVKNGVKMPEESYLVTEENNEELKPID</sequence>
<dbReference type="CDD" id="cd17731">
    <property type="entry name" value="BRCT_TopBP1_rpt2_like"/>
    <property type="match status" value="1"/>
</dbReference>
<feature type="domain" description="BRCT" evidence="3">
    <location>
        <begin position="114"/>
        <end position="177"/>
    </location>
</feature>
<feature type="compositionally biased region" description="Polar residues" evidence="2">
    <location>
        <begin position="529"/>
        <end position="542"/>
    </location>
</feature>
<dbReference type="AlphaFoldDB" id="A0A1B6CD30"/>
<keyword evidence="1" id="KW-0677">Repeat</keyword>
<feature type="domain" description="BRCT" evidence="3">
    <location>
        <begin position="199"/>
        <end position="288"/>
    </location>
</feature>
<evidence type="ECO:0000313" key="4">
    <source>
        <dbReference type="EMBL" id="JAS11359.1"/>
    </source>
</evidence>
<protein>
    <recommendedName>
        <fullName evidence="3">BRCT domain-containing protein</fullName>
    </recommendedName>
</protein>
<reference evidence="4" key="1">
    <citation type="submission" date="2015-12" db="EMBL/GenBank/DDBJ databases">
        <title>De novo transcriptome assembly of four potential Pierce s Disease insect vectors from Arizona vineyards.</title>
        <authorList>
            <person name="Tassone E.E."/>
        </authorList>
    </citation>
    <scope>NUCLEOTIDE SEQUENCE</scope>
</reference>
<gene>
    <name evidence="4" type="ORF">g.37226</name>
</gene>
<dbReference type="PANTHER" id="PTHR13561">
    <property type="entry name" value="DNA REPLICATION REGULATOR DPB11-RELATED"/>
    <property type="match status" value="1"/>
</dbReference>
<evidence type="ECO:0000256" key="2">
    <source>
        <dbReference type="SAM" id="MobiDB-lite"/>
    </source>
</evidence>
<organism evidence="4">
    <name type="scientific">Clastoptera arizonana</name>
    <name type="common">Arizona spittle bug</name>
    <dbReference type="NCBI Taxonomy" id="38151"/>
    <lineage>
        <taxon>Eukaryota</taxon>
        <taxon>Metazoa</taxon>
        <taxon>Ecdysozoa</taxon>
        <taxon>Arthropoda</taxon>
        <taxon>Hexapoda</taxon>
        <taxon>Insecta</taxon>
        <taxon>Pterygota</taxon>
        <taxon>Neoptera</taxon>
        <taxon>Paraneoptera</taxon>
        <taxon>Hemiptera</taxon>
        <taxon>Auchenorrhyncha</taxon>
        <taxon>Cercopoidea</taxon>
        <taxon>Clastopteridae</taxon>
        <taxon>Clastoptera</taxon>
    </lineage>
</organism>